<keyword evidence="3" id="KW-1185">Reference proteome</keyword>
<dbReference type="AlphaFoldDB" id="A0A5E4ZHT5"/>
<proteinExistence type="predicted"/>
<dbReference type="EMBL" id="CABPSQ010000001">
    <property type="protein sequence ID" value="VVE59945.1"/>
    <property type="molecule type" value="Genomic_DNA"/>
</dbReference>
<name>A0A5E4ZHT5_9BURK</name>
<evidence type="ECO:0000313" key="3">
    <source>
        <dbReference type="Proteomes" id="UP000414136"/>
    </source>
</evidence>
<sequence length="93" mass="10609">MPVTIARTMNDDDLWWRSAPADGRRPPLRSTSGTERLQYRSSPVGQLRVAPTLGGLLEHHQLSFEQRIKLCAVHVDLFGRMPDQHQSGKFVWT</sequence>
<reference evidence="2 3" key="1">
    <citation type="submission" date="2019-08" db="EMBL/GenBank/DDBJ databases">
        <authorList>
            <person name="Peeters C."/>
        </authorList>
    </citation>
    <scope>NUCLEOTIDE SEQUENCE [LARGE SCALE GENOMIC DNA]</scope>
    <source>
        <strain evidence="2 3">LMG 31118</strain>
    </source>
</reference>
<feature type="region of interest" description="Disordered" evidence="1">
    <location>
        <begin position="16"/>
        <end position="40"/>
    </location>
</feature>
<organism evidence="2 3">
    <name type="scientific">Pandoraea captiosa</name>
    <dbReference type="NCBI Taxonomy" id="2508302"/>
    <lineage>
        <taxon>Bacteria</taxon>
        <taxon>Pseudomonadati</taxon>
        <taxon>Pseudomonadota</taxon>
        <taxon>Betaproteobacteria</taxon>
        <taxon>Burkholderiales</taxon>
        <taxon>Burkholderiaceae</taxon>
        <taxon>Pandoraea</taxon>
    </lineage>
</organism>
<accession>A0A5E4ZHT5</accession>
<feature type="compositionally biased region" description="Polar residues" evidence="1">
    <location>
        <begin position="29"/>
        <end position="40"/>
    </location>
</feature>
<gene>
    <name evidence="2" type="ORF">PCA31118_00068</name>
</gene>
<evidence type="ECO:0000313" key="2">
    <source>
        <dbReference type="EMBL" id="VVE59945.1"/>
    </source>
</evidence>
<protein>
    <submittedName>
        <fullName evidence="2">Uncharacterized protein</fullName>
    </submittedName>
</protein>
<dbReference type="Proteomes" id="UP000414136">
    <property type="component" value="Unassembled WGS sequence"/>
</dbReference>
<evidence type="ECO:0000256" key="1">
    <source>
        <dbReference type="SAM" id="MobiDB-lite"/>
    </source>
</evidence>